<name>A0A9D2KDM5_9BACE</name>
<evidence type="ECO:0000313" key="9">
    <source>
        <dbReference type="Proteomes" id="UP000824108"/>
    </source>
</evidence>
<gene>
    <name evidence="8" type="ORF">H9807_02490</name>
</gene>
<evidence type="ECO:0000313" key="8">
    <source>
        <dbReference type="EMBL" id="HIZ90982.1"/>
    </source>
</evidence>
<evidence type="ECO:0000256" key="6">
    <source>
        <dbReference type="SAM" id="SignalP"/>
    </source>
</evidence>
<comment type="similarity">
    <text evidence="2">Belongs to the SusD family.</text>
</comment>
<evidence type="ECO:0000256" key="5">
    <source>
        <dbReference type="ARBA" id="ARBA00023237"/>
    </source>
</evidence>
<protein>
    <submittedName>
        <fullName evidence="8">RagB/SusD family nutrient uptake outer membrane protein</fullName>
    </submittedName>
</protein>
<comment type="caution">
    <text evidence="8">The sequence shown here is derived from an EMBL/GenBank/DDBJ whole genome shotgun (WGS) entry which is preliminary data.</text>
</comment>
<keyword evidence="4" id="KW-0472">Membrane</keyword>
<dbReference type="InterPro" id="IPR011990">
    <property type="entry name" value="TPR-like_helical_dom_sf"/>
</dbReference>
<dbReference type="InterPro" id="IPR012944">
    <property type="entry name" value="SusD_RagB_dom"/>
</dbReference>
<evidence type="ECO:0000256" key="1">
    <source>
        <dbReference type="ARBA" id="ARBA00004442"/>
    </source>
</evidence>
<evidence type="ECO:0000256" key="4">
    <source>
        <dbReference type="ARBA" id="ARBA00023136"/>
    </source>
</evidence>
<dbReference type="Pfam" id="PF07980">
    <property type="entry name" value="SusD_RagB"/>
    <property type="match status" value="2"/>
</dbReference>
<dbReference type="SUPFAM" id="SSF48452">
    <property type="entry name" value="TPR-like"/>
    <property type="match status" value="1"/>
</dbReference>
<keyword evidence="3 6" id="KW-0732">Signal</keyword>
<comment type="subcellular location">
    <subcellularLocation>
        <location evidence="1">Cell outer membrane</location>
    </subcellularLocation>
</comment>
<sequence length="657" mass="74185">MKKIMICAALLGGLALTGCNDSFLEKYPVTSPTEENAFQNYDNFQAFMWPCYEIFSNTTIRTSFAGNGWGNGGGQYTGDADAGYLNYRSPSGFNQFAYQTKGSTASGNGWDFSGVLRRVNIMLSHLDDSGMSDAEKDHWKAVGYFFHSYWYMELIDRFGDVPWVDKVLNESSPEIYEGRRDRKEVADMVLERLKWAEEHIGDFESQDGENTINVDCVRAVISRFALREGTWRKYHGLGDGEKYLNECIRVSELLMAAYPTLYTGTDGQPGAGYGEMWTTDDLGNVPGIILYKSYVSGVNPVQGGCYVEHTSSSDIEMNQNTVDLYLMKNGKPIHNVASNYHGNATMYDVFRDRDPRMYHTIMPPYKVIANGANKPAQNPNASWGYTDDPADREYIDIMGENYSCSNPGVGMKRLPAQNWSASLVPEIPRIGTGGAFVQCRSGYYIWKLYCCWEENFNNGQLNVADKPIFKIEETLLNYAEAKAELGQFTQTEADKSINLLRRRAGVSDMIVSEIDDNFDPERPYYYPAGNDAGIRVPALLWEVRRERIIELMGEGFGFYDIRRWRMAPWFLNRAAKGIWASKSFAQSVGMTLYNESTGLSDGQNGSMTEGYLYLFNDPQAEGKGWDDKYYLYQVPTDEFILNPDLTQNPGWGKGGED</sequence>
<evidence type="ECO:0000256" key="2">
    <source>
        <dbReference type="ARBA" id="ARBA00006275"/>
    </source>
</evidence>
<evidence type="ECO:0000259" key="7">
    <source>
        <dbReference type="Pfam" id="PF07980"/>
    </source>
</evidence>
<feature type="domain" description="RagB/SusD" evidence="7">
    <location>
        <begin position="442"/>
        <end position="651"/>
    </location>
</feature>
<dbReference type="AlphaFoldDB" id="A0A9D2KDM5"/>
<keyword evidence="5" id="KW-0998">Cell outer membrane</keyword>
<organism evidence="8 9">
    <name type="scientific">Candidatus Bacteroides merdavium</name>
    <dbReference type="NCBI Taxonomy" id="2838472"/>
    <lineage>
        <taxon>Bacteria</taxon>
        <taxon>Pseudomonadati</taxon>
        <taxon>Bacteroidota</taxon>
        <taxon>Bacteroidia</taxon>
        <taxon>Bacteroidales</taxon>
        <taxon>Bacteroidaceae</taxon>
        <taxon>Bacteroides</taxon>
    </lineage>
</organism>
<feature type="domain" description="RagB/SusD" evidence="7">
    <location>
        <begin position="308"/>
        <end position="391"/>
    </location>
</feature>
<proteinExistence type="inferred from homology"/>
<accession>A0A9D2KDM5</accession>
<evidence type="ECO:0000256" key="3">
    <source>
        <dbReference type="ARBA" id="ARBA00022729"/>
    </source>
</evidence>
<feature type="signal peptide" evidence="6">
    <location>
        <begin position="1"/>
        <end position="17"/>
    </location>
</feature>
<reference evidence="8" key="1">
    <citation type="journal article" date="2021" name="PeerJ">
        <title>Extensive microbial diversity within the chicken gut microbiome revealed by metagenomics and culture.</title>
        <authorList>
            <person name="Gilroy R."/>
            <person name="Ravi A."/>
            <person name="Getino M."/>
            <person name="Pursley I."/>
            <person name="Horton D.L."/>
            <person name="Alikhan N.F."/>
            <person name="Baker D."/>
            <person name="Gharbi K."/>
            <person name="Hall N."/>
            <person name="Watson M."/>
            <person name="Adriaenssens E.M."/>
            <person name="Foster-Nyarko E."/>
            <person name="Jarju S."/>
            <person name="Secka A."/>
            <person name="Antonio M."/>
            <person name="Oren A."/>
            <person name="Chaudhuri R.R."/>
            <person name="La Ragione R."/>
            <person name="Hildebrand F."/>
            <person name="Pallen M.J."/>
        </authorList>
    </citation>
    <scope>NUCLEOTIDE SEQUENCE</scope>
    <source>
        <strain evidence="8">CHK118-2852</strain>
    </source>
</reference>
<dbReference type="EMBL" id="DXAV01000022">
    <property type="protein sequence ID" value="HIZ90982.1"/>
    <property type="molecule type" value="Genomic_DNA"/>
</dbReference>
<dbReference type="Proteomes" id="UP000824108">
    <property type="component" value="Unassembled WGS sequence"/>
</dbReference>
<dbReference type="GO" id="GO:0009279">
    <property type="term" value="C:cell outer membrane"/>
    <property type="evidence" value="ECO:0007669"/>
    <property type="project" value="UniProtKB-SubCell"/>
</dbReference>
<reference evidence="8" key="2">
    <citation type="submission" date="2021-04" db="EMBL/GenBank/DDBJ databases">
        <authorList>
            <person name="Gilroy R."/>
        </authorList>
    </citation>
    <scope>NUCLEOTIDE SEQUENCE</scope>
    <source>
        <strain evidence="8">CHK118-2852</strain>
    </source>
</reference>
<dbReference type="Gene3D" id="1.25.40.390">
    <property type="match status" value="1"/>
</dbReference>
<feature type="chain" id="PRO_5039292146" evidence="6">
    <location>
        <begin position="18"/>
        <end position="657"/>
    </location>
</feature>
<dbReference type="PROSITE" id="PS51257">
    <property type="entry name" value="PROKAR_LIPOPROTEIN"/>
    <property type="match status" value="1"/>
</dbReference>